<dbReference type="NCBIfam" id="TIGR03550">
    <property type="entry name" value="F420_cofG"/>
    <property type="match status" value="1"/>
</dbReference>
<accession>D0LGF3</accession>
<dbReference type="UniPathway" id="UPA00072"/>
<gene>
    <name evidence="12" type="ordered locus">Hoch_0058</name>
</gene>
<evidence type="ECO:0000256" key="9">
    <source>
        <dbReference type="ARBA" id="ARBA00023239"/>
    </source>
</evidence>
<dbReference type="SFLD" id="SFLDG01388">
    <property type="entry name" value="7_8-didemethyl-8-hydroxy-5-dea"/>
    <property type="match status" value="1"/>
</dbReference>
<dbReference type="InterPro" id="IPR019939">
    <property type="entry name" value="CofG_family"/>
</dbReference>
<dbReference type="Gene3D" id="3.20.20.70">
    <property type="entry name" value="Aldolase class I"/>
    <property type="match status" value="1"/>
</dbReference>
<keyword evidence="13" id="KW-1185">Reference proteome</keyword>
<dbReference type="eggNOG" id="COG1060">
    <property type="taxonomic scope" value="Bacteria"/>
</dbReference>
<evidence type="ECO:0000256" key="6">
    <source>
        <dbReference type="ARBA" id="ARBA00022723"/>
    </source>
</evidence>
<evidence type="ECO:0000256" key="10">
    <source>
        <dbReference type="ARBA" id="ARBA00048974"/>
    </source>
</evidence>
<dbReference type="HOGENOM" id="CLU_054174_0_0_7"/>
<dbReference type="PANTHER" id="PTHR43076:SF15">
    <property type="entry name" value="7,8-DIDEMETHYL-8-HYDROXY-5-DEAZARIBOFLAVIN SYNTHASE"/>
    <property type="match status" value="1"/>
</dbReference>
<evidence type="ECO:0000256" key="7">
    <source>
        <dbReference type="ARBA" id="ARBA00023004"/>
    </source>
</evidence>
<evidence type="ECO:0000256" key="3">
    <source>
        <dbReference type="ARBA" id="ARBA00012126"/>
    </source>
</evidence>
<dbReference type="EC" id="4.3.1.32" evidence="3"/>
<dbReference type="Proteomes" id="UP000001880">
    <property type="component" value="Chromosome"/>
</dbReference>
<keyword evidence="5" id="KW-0949">S-adenosyl-L-methionine</keyword>
<dbReference type="GO" id="GO:0051539">
    <property type="term" value="F:4 iron, 4 sulfur cluster binding"/>
    <property type="evidence" value="ECO:0007669"/>
    <property type="project" value="UniProtKB-KW"/>
</dbReference>
<dbReference type="InterPro" id="IPR006638">
    <property type="entry name" value="Elp3/MiaA/NifB-like_rSAM"/>
</dbReference>
<dbReference type="AlphaFoldDB" id="D0LGF3"/>
<dbReference type="CDD" id="cd01335">
    <property type="entry name" value="Radical_SAM"/>
    <property type="match status" value="1"/>
</dbReference>
<evidence type="ECO:0000256" key="5">
    <source>
        <dbReference type="ARBA" id="ARBA00022691"/>
    </source>
</evidence>
<feature type="domain" description="Radical SAM core" evidence="11">
    <location>
        <begin position="56"/>
        <end position="302"/>
    </location>
</feature>
<comment type="cofactor">
    <cofactor evidence="1">
        <name>[4Fe-4S] cluster</name>
        <dbReference type="ChEBI" id="CHEBI:49883"/>
    </cofactor>
</comment>
<dbReference type="KEGG" id="hoh:Hoch_0058"/>
<keyword evidence="9" id="KW-0456">Lyase</keyword>
<keyword evidence="7" id="KW-0408">Iron</keyword>
<dbReference type="SFLD" id="SFLDF00294">
    <property type="entry name" value="7_8-didemethyl-8-hydroxy-5-dea"/>
    <property type="match status" value="1"/>
</dbReference>
<keyword evidence="8" id="KW-0411">Iron-sulfur</keyword>
<dbReference type="InterPro" id="IPR034405">
    <property type="entry name" value="F420"/>
</dbReference>
<keyword evidence="6" id="KW-0479">Metal-binding</keyword>
<dbReference type="STRING" id="502025.Hoch_0058"/>
<evidence type="ECO:0000256" key="4">
    <source>
        <dbReference type="ARBA" id="ARBA00022485"/>
    </source>
</evidence>
<dbReference type="InterPro" id="IPR058240">
    <property type="entry name" value="rSAM_sf"/>
</dbReference>
<dbReference type="Pfam" id="PF04055">
    <property type="entry name" value="Radical_SAM"/>
    <property type="match status" value="1"/>
</dbReference>
<keyword evidence="4" id="KW-0004">4Fe-4S</keyword>
<dbReference type="SMART" id="SM00729">
    <property type="entry name" value="Elp3"/>
    <property type="match status" value="1"/>
</dbReference>
<evidence type="ECO:0000256" key="1">
    <source>
        <dbReference type="ARBA" id="ARBA00001966"/>
    </source>
</evidence>
<organism evidence="12 13">
    <name type="scientific">Haliangium ochraceum (strain DSM 14365 / JCM 11303 / SMP-2)</name>
    <dbReference type="NCBI Taxonomy" id="502025"/>
    <lineage>
        <taxon>Bacteria</taxon>
        <taxon>Pseudomonadati</taxon>
        <taxon>Myxococcota</taxon>
        <taxon>Polyangia</taxon>
        <taxon>Haliangiales</taxon>
        <taxon>Kofleriaceae</taxon>
        <taxon>Haliangium</taxon>
    </lineage>
</organism>
<dbReference type="GO" id="GO:0046872">
    <property type="term" value="F:metal ion binding"/>
    <property type="evidence" value="ECO:0007669"/>
    <property type="project" value="UniProtKB-KW"/>
</dbReference>
<dbReference type="SUPFAM" id="SSF102114">
    <property type="entry name" value="Radical SAM enzymes"/>
    <property type="match status" value="1"/>
</dbReference>
<evidence type="ECO:0000313" key="12">
    <source>
        <dbReference type="EMBL" id="ACY12699.1"/>
    </source>
</evidence>
<dbReference type="SFLD" id="SFLDG01064">
    <property type="entry name" value="F420__menaquinone_cofactor_bio"/>
    <property type="match status" value="1"/>
</dbReference>
<comment type="pathway">
    <text evidence="2">Cofactor biosynthesis; coenzyme F0 biosynthesis.</text>
</comment>
<evidence type="ECO:0000256" key="2">
    <source>
        <dbReference type="ARBA" id="ARBA00004712"/>
    </source>
</evidence>
<evidence type="ECO:0000259" key="11">
    <source>
        <dbReference type="PROSITE" id="PS51918"/>
    </source>
</evidence>
<reference evidence="12 13" key="1">
    <citation type="journal article" date="2010" name="Stand. Genomic Sci.">
        <title>Complete genome sequence of Haliangium ochraceum type strain (SMP-2).</title>
        <authorList>
            <consortium name="US DOE Joint Genome Institute (JGI-PGF)"/>
            <person name="Ivanova N."/>
            <person name="Daum C."/>
            <person name="Lang E."/>
            <person name="Abt B."/>
            <person name="Kopitz M."/>
            <person name="Saunders E."/>
            <person name="Lapidus A."/>
            <person name="Lucas S."/>
            <person name="Glavina Del Rio T."/>
            <person name="Nolan M."/>
            <person name="Tice H."/>
            <person name="Copeland A."/>
            <person name="Cheng J.F."/>
            <person name="Chen F."/>
            <person name="Bruce D."/>
            <person name="Goodwin L."/>
            <person name="Pitluck S."/>
            <person name="Mavromatis K."/>
            <person name="Pati A."/>
            <person name="Mikhailova N."/>
            <person name="Chen A."/>
            <person name="Palaniappan K."/>
            <person name="Land M."/>
            <person name="Hauser L."/>
            <person name="Chang Y.J."/>
            <person name="Jeffries C.D."/>
            <person name="Detter J.C."/>
            <person name="Brettin T."/>
            <person name="Rohde M."/>
            <person name="Goker M."/>
            <person name="Bristow J."/>
            <person name="Markowitz V."/>
            <person name="Eisen J.A."/>
            <person name="Hugenholtz P."/>
            <person name="Kyrpides N.C."/>
            <person name="Klenk H.P."/>
        </authorList>
    </citation>
    <scope>NUCLEOTIDE SEQUENCE [LARGE SCALE GENOMIC DNA]</scope>
    <source>
        <strain evidence="13">DSM 14365 / CIP 107738 / JCM 11303 / AJ 13395 / SMP-2</strain>
    </source>
</reference>
<evidence type="ECO:0000313" key="13">
    <source>
        <dbReference type="Proteomes" id="UP000001880"/>
    </source>
</evidence>
<proteinExistence type="inferred from homology"/>
<dbReference type="GO" id="GO:0044689">
    <property type="term" value="F:7,8-didemethyl-8-hydroxy-5-deazariboflavin synthase activity"/>
    <property type="evidence" value="ECO:0007669"/>
    <property type="project" value="UniProtKB-EC"/>
</dbReference>
<dbReference type="GO" id="GO:0016765">
    <property type="term" value="F:transferase activity, transferring alkyl or aryl (other than methyl) groups"/>
    <property type="evidence" value="ECO:0007669"/>
    <property type="project" value="InterPro"/>
</dbReference>
<name>D0LGF3_HALO1</name>
<dbReference type="PANTHER" id="PTHR43076">
    <property type="entry name" value="FO SYNTHASE (COFH)"/>
    <property type="match status" value="1"/>
</dbReference>
<dbReference type="SFLD" id="SFLDS00029">
    <property type="entry name" value="Radical_SAM"/>
    <property type="match status" value="1"/>
</dbReference>
<comment type="catalytic activity">
    <reaction evidence="10">
        <text>5-amino-5-(4-hydroxybenzyl)-6-(D-ribitylimino)-5,6-dihydrouracil + S-adenosyl-L-methionine = 7,8-didemethyl-8-hydroxy-5-deazariboflavin + 5'-deoxyadenosine + L-methionine + NH4(+) + H(+)</text>
        <dbReference type="Rhea" id="RHEA:55204"/>
        <dbReference type="ChEBI" id="CHEBI:15378"/>
        <dbReference type="ChEBI" id="CHEBI:17319"/>
        <dbReference type="ChEBI" id="CHEBI:28938"/>
        <dbReference type="ChEBI" id="CHEBI:57844"/>
        <dbReference type="ChEBI" id="CHEBI:59789"/>
        <dbReference type="ChEBI" id="CHEBI:59904"/>
        <dbReference type="ChEBI" id="CHEBI:85936"/>
        <dbReference type="EC" id="4.3.1.32"/>
    </reaction>
</comment>
<dbReference type="OrthoDB" id="9802027at2"/>
<dbReference type="NCBIfam" id="NF004884">
    <property type="entry name" value="PRK06245.1"/>
    <property type="match status" value="1"/>
</dbReference>
<dbReference type="InterPro" id="IPR013785">
    <property type="entry name" value="Aldolase_TIM"/>
</dbReference>
<dbReference type="EMBL" id="CP001804">
    <property type="protein sequence ID" value="ACY12699.1"/>
    <property type="molecule type" value="Genomic_DNA"/>
</dbReference>
<dbReference type="HAMAP" id="MF_01611">
    <property type="entry name" value="FO_synth_sub1"/>
    <property type="match status" value="1"/>
</dbReference>
<dbReference type="PROSITE" id="PS51918">
    <property type="entry name" value="RADICAL_SAM"/>
    <property type="match status" value="1"/>
</dbReference>
<dbReference type="RefSeq" id="WP_012825326.1">
    <property type="nucleotide sequence ID" value="NC_013440.1"/>
</dbReference>
<dbReference type="InterPro" id="IPR007197">
    <property type="entry name" value="rSAM"/>
</dbReference>
<protein>
    <recommendedName>
        <fullName evidence="3">7,8-didemethyl-8-hydroxy-5-deazariboflavin synthase</fullName>
        <ecNumber evidence="3">4.3.1.32</ecNumber>
    </recommendedName>
</protein>
<sequence>MSAAGPGVIARAAERPLSDGELSALAELDAAALERRTGDLMRAAAERRDRAWGRALSFSPKVFLPLTNLCRDACDYCSFRRSPKQAGAWTMTPREVDTWLRRGRAQGCVEALFCLGDTPESAFPSYRAQLAGWGHESTVAYLVAAGERALEMGLLPHTNAGVLGCTEIALLKRVNASQGLMLESVSPRLCAKGMPHHRAPDKRPEKRLAMLESAGALRVPFTTGILVGIGETERERIDSLVAIRDLHRRFGHIQEVIVQPFRARPAVPMAAAPEAGDRELLRAIALARLILDDEVAVQTPPNLGASHTATAAEVSALRGAGINDFGGISPVTPDYISPGHPWPQLDVLASACASAGATLVPRLPVYPRYLEESDFISGAVRAHLADASARLATMRITFGVASPDPSLPAEAGAEAGVRR</sequence>
<evidence type="ECO:0000256" key="8">
    <source>
        <dbReference type="ARBA" id="ARBA00023014"/>
    </source>
</evidence>